<dbReference type="Pfam" id="PF21780">
    <property type="entry name" value="DUF6875"/>
    <property type="match status" value="1"/>
</dbReference>
<reference evidence="3 4" key="1">
    <citation type="submission" date="2018-10" db="EMBL/GenBank/DDBJ databases">
        <title>Sequencing the genomes of 1000 actinobacteria strains.</title>
        <authorList>
            <person name="Klenk H.-P."/>
        </authorList>
    </citation>
    <scope>NUCLEOTIDE SEQUENCE [LARGE SCALE GENOMIC DNA]</scope>
    <source>
        <strain evidence="3 4">DSM 45175</strain>
    </source>
</reference>
<evidence type="ECO:0000259" key="2">
    <source>
        <dbReference type="Pfam" id="PF21780"/>
    </source>
</evidence>
<dbReference type="AlphaFoldDB" id="A0A495JDU0"/>
<dbReference type="Proteomes" id="UP000277671">
    <property type="component" value="Unassembled WGS sequence"/>
</dbReference>
<evidence type="ECO:0000256" key="1">
    <source>
        <dbReference type="SAM" id="MobiDB-lite"/>
    </source>
</evidence>
<accession>A0A495JDU0</accession>
<name>A0A495JDU0_9ACTN</name>
<dbReference type="EMBL" id="RBKT01000001">
    <property type="protein sequence ID" value="RKR87003.1"/>
    <property type="molecule type" value="Genomic_DNA"/>
</dbReference>
<proteinExistence type="predicted"/>
<feature type="compositionally biased region" description="Pro residues" evidence="1">
    <location>
        <begin position="217"/>
        <end position="228"/>
    </location>
</feature>
<keyword evidence="4" id="KW-1185">Reference proteome</keyword>
<feature type="domain" description="DUF6875" evidence="2">
    <location>
        <begin position="26"/>
        <end position="201"/>
    </location>
</feature>
<gene>
    <name evidence="3" type="ORF">BDK92_1275</name>
</gene>
<organism evidence="3 4">
    <name type="scientific">Micromonospora pisi</name>
    <dbReference type="NCBI Taxonomy" id="589240"/>
    <lineage>
        <taxon>Bacteria</taxon>
        <taxon>Bacillati</taxon>
        <taxon>Actinomycetota</taxon>
        <taxon>Actinomycetes</taxon>
        <taxon>Micromonosporales</taxon>
        <taxon>Micromonosporaceae</taxon>
        <taxon>Micromonospora</taxon>
    </lineage>
</organism>
<feature type="region of interest" description="Disordered" evidence="1">
    <location>
        <begin position="215"/>
        <end position="238"/>
    </location>
</feature>
<dbReference type="InterPro" id="IPR049240">
    <property type="entry name" value="DUF6875"/>
</dbReference>
<evidence type="ECO:0000313" key="4">
    <source>
        <dbReference type="Proteomes" id="UP000277671"/>
    </source>
</evidence>
<evidence type="ECO:0000313" key="3">
    <source>
        <dbReference type="EMBL" id="RKR87003.1"/>
    </source>
</evidence>
<comment type="caution">
    <text evidence="3">The sequence shown here is derived from an EMBL/GenBank/DDBJ whole genome shotgun (WGS) entry which is preliminary data.</text>
</comment>
<protein>
    <recommendedName>
        <fullName evidence="2">DUF6875 domain-containing protein</fullName>
    </recommendedName>
</protein>
<sequence>MLVEQFDLTAEAVHPLLHGVEEKLLSVLRWAREYLCRPHPELGRKGPVCPFAQASLDRGMFYLAVHRGETVAPAVLDGLLMTYRDWFRELPPTAGPAAQFKTILLTLPDLPPDQANTVVDRAQERLKPQYVAEGLMVGEFHAGPPEKAGLWNVDFRPLYSPVPLLAIRHMVSSDFPFLADDADAVAAYLRLFGANTPPALRTRVSAAAREFGLSLPAPEPVSPRPPVPQLADQQGATS</sequence>